<reference evidence="4 5" key="1">
    <citation type="submission" date="2014-04" db="EMBL/GenBank/DDBJ databases">
        <authorList>
            <consortium name="DOE Joint Genome Institute"/>
            <person name="Kuo A."/>
            <person name="Tarkka M."/>
            <person name="Buscot F."/>
            <person name="Kohler A."/>
            <person name="Nagy L.G."/>
            <person name="Floudas D."/>
            <person name="Copeland A."/>
            <person name="Barry K.W."/>
            <person name="Cichocki N."/>
            <person name="Veneault-Fourrey C."/>
            <person name="LaButti K."/>
            <person name="Lindquist E.A."/>
            <person name="Lipzen A."/>
            <person name="Lundell T."/>
            <person name="Morin E."/>
            <person name="Murat C."/>
            <person name="Sun H."/>
            <person name="Tunlid A."/>
            <person name="Henrissat B."/>
            <person name="Grigoriev I.V."/>
            <person name="Hibbett D.S."/>
            <person name="Martin F."/>
            <person name="Nordberg H.P."/>
            <person name="Cantor M.N."/>
            <person name="Hua S.X."/>
        </authorList>
    </citation>
    <scope>NUCLEOTIDE SEQUENCE [LARGE SCALE GENOMIC DNA]</scope>
    <source>
        <strain evidence="4 5">F 1598</strain>
    </source>
</reference>
<name>A0A0C3B1W9_PILCF</name>
<dbReference type="SMART" id="SM00355">
    <property type="entry name" value="ZnF_C2H2"/>
    <property type="match status" value="2"/>
</dbReference>
<accession>A0A0C3B1W9</accession>
<protein>
    <recommendedName>
        <fullName evidence="3">C2H2-type domain-containing protein</fullName>
    </recommendedName>
</protein>
<dbReference type="EMBL" id="KN833005">
    <property type="protein sequence ID" value="KIM80198.1"/>
    <property type="molecule type" value="Genomic_DNA"/>
</dbReference>
<evidence type="ECO:0000313" key="5">
    <source>
        <dbReference type="Proteomes" id="UP000054166"/>
    </source>
</evidence>
<feature type="compositionally biased region" description="Polar residues" evidence="2">
    <location>
        <begin position="41"/>
        <end position="51"/>
    </location>
</feature>
<dbReference type="InterPro" id="IPR013087">
    <property type="entry name" value="Znf_C2H2_type"/>
</dbReference>
<sequence length="441" mass="49025">MDPPTYRSKTEGRRYRFPTSADRPSSADSSRLLSDSPTSSNAQLPSQTVYSNIAFPHAKPHTSHSFSNGNTRYVHRPSPDHRHSAPDQGARPSSSPHYVSEHPKRLSSLGIRKGIESRRASLPSPPTMLHHPRGSRFWRTVLHDNPDVDRPRFLSSARRSAPVMDRDTTHFPPPSLSSPPPHRPGSPQLGSALLSTSNPTDTHWPSYTRTISETRPFQQVYSVPKSYPPIPPLVFLSSPRAWRTSLPDFALPSSHDTNMGGAGHLGSRSSELSSLSSQLDDDYDDETEGDDQVESQVGVGESEVESESEEEFDGPCERGFNPERNFQDQQYQANHAHEQFLSARSVFSATGTTNGDSPQIVRIVELGPSPANPSAIITEDRHYPCPHLGCPQVCKRRYDLERHLASKQHAQPQHTCDVCGLAFTRKDPLMRHQRTSCKRAA</sequence>
<gene>
    <name evidence="4" type="ORF">PILCRDRAFT_822717</name>
</gene>
<dbReference type="PROSITE" id="PS50157">
    <property type="entry name" value="ZINC_FINGER_C2H2_2"/>
    <property type="match status" value="1"/>
</dbReference>
<feature type="compositionally biased region" description="Polar residues" evidence="2">
    <location>
        <begin position="193"/>
        <end position="207"/>
    </location>
</feature>
<keyword evidence="5" id="KW-1185">Reference proteome</keyword>
<evidence type="ECO:0000256" key="2">
    <source>
        <dbReference type="SAM" id="MobiDB-lite"/>
    </source>
</evidence>
<dbReference type="InParanoid" id="A0A0C3B1W9"/>
<feature type="compositionally biased region" description="Acidic residues" evidence="2">
    <location>
        <begin position="302"/>
        <end position="314"/>
    </location>
</feature>
<organism evidence="4 5">
    <name type="scientific">Piloderma croceum (strain F 1598)</name>
    <dbReference type="NCBI Taxonomy" id="765440"/>
    <lineage>
        <taxon>Eukaryota</taxon>
        <taxon>Fungi</taxon>
        <taxon>Dikarya</taxon>
        <taxon>Basidiomycota</taxon>
        <taxon>Agaricomycotina</taxon>
        <taxon>Agaricomycetes</taxon>
        <taxon>Agaricomycetidae</taxon>
        <taxon>Atheliales</taxon>
        <taxon>Atheliaceae</taxon>
        <taxon>Piloderma</taxon>
    </lineage>
</organism>
<evidence type="ECO:0000313" key="4">
    <source>
        <dbReference type="EMBL" id="KIM80198.1"/>
    </source>
</evidence>
<feature type="region of interest" description="Disordered" evidence="2">
    <location>
        <begin position="1"/>
        <end position="111"/>
    </location>
</feature>
<feature type="compositionally biased region" description="Acidic residues" evidence="2">
    <location>
        <begin position="279"/>
        <end position="293"/>
    </location>
</feature>
<dbReference type="AlphaFoldDB" id="A0A0C3B1W9"/>
<keyword evidence="1" id="KW-0863">Zinc-finger</keyword>
<feature type="compositionally biased region" description="Pro residues" evidence="2">
    <location>
        <begin position="171"/>
        <end position="184"/>
    </location>
</feature>
<dbReference type="HOGENOM" id="CLU_621291_0_0_1"/>
<dbReference type="GO" id="GO:0008270">
    <property type="term" value="F:zinc ion binding"/>
    <property type="evidence" value="ECO:0007669"/>
    <property type="project" value="UniProtKB-KW"/>
</dbReference>
<feature type="compositionally biased region" description="Low complexity" evidence="2">
    <location>
        <begin position="267"/>
        <end position="278"/>
    </location>
</feature>
<dbReference type="Proteomes" id="UP000054166">
    <property type="component" value="Unassembled WGS sequence"/>
</dbReference>
<feature type="region of interest" description="Disordered" evidence="2">
    <location>
        <begin position="253"/>
        <end position="315"/>
    </location>
</feature>
<evidence type="ECO:0000256" key="1">
    <source>
        <dbReference type="PROSITE-ProRule" id="PRU00042"/>
    </source>
</evidence>
<dbReference type="InterPro" id="IPR036236">
    <property type="entry name" value="Znf_C2H2_sf"/>
</dbReference>
<keyword evidence="1" id="KW-0862">Zinc</keyword>
<feature type="region of interest" description="Disordered" evidence="2">
    <location>
        <begin position="148"/>
        <end position="207"/>
    </location>
</feature>
<dbReference type="Gene3D" id="3.30.160.60">
    <property type="entry name" value="Classic Zinc Finger"/>
    <property type="match status" value="1"/>
</dbReference>
<proteinExistence type="predicted"/>
<feature type="domain" description="C2H2-type" evidence="3">
    <location>
        <begin position="414"/>
        <end position="435"/>
    </location>
</feature>
<keyword evidence="1" id="KW-0479">Metal-binding</keyword>
<dbReference type="OrthoDB" id="3176823at2759"/>
<reference evidence="5" key="2">
    <citation type="submission" date="2015-01" db="EMBL/GenBank/DDBJ databases">
        <title>Evolutionary Origins and Diversification of the Mycorrhizal Mutualists.</title>
        <authorList>
            <consortium name="DOE Joint Genome Institute"/>
            <consortium name="Mycorrhizal Genomics Consortium"/>
            <person name="Kohler A."/>
            <person name="Kuo A."/>
            <person name="Nagy L.G."/>
            <person name="Floudas D."/>
            <person name="Copeland A."/>
            <person name="Barry K.W."/>
            <person name="Cichocki N."/>
            <person name="Veneault-Fourrey C."/>
            <person name="LaButti K."/>
            <person name="Lindquist E.A."/>
            <person name="Lipzen A."/>
            <person name="Lundell T."/>
            <person name="Morin E."/>
            <person name="Murat C."/>
            <person name="Riley R."/>
            <person name="Ohm R."/>
            <person name="Sun H."/>
            <person name="Tunlid A."/>
            <person name="Henrissat B."/>
            <person name="Grigoriev I.V."/>
            <person name="Hibbett D.S."/>
            <person name="Martin F."/>
        </authorList>
    </citation>
    <scope>NUCLEOTIDE SEQUENCE [LARGE SCALE GENOMIC DNA]</scope>
    <source>
        <strain evidence="5">F 1598</strain>
    </source>
</reference>
<feature type="compositionally biased region" description="Low complexity" evidence="2">
    <location>
        <begin position="20"/>
        <end position="40"/>
    </location>
</feature>
<dbReference type="Pfam" id="PF00096">
    <property type="entry name" value="zf-C2H2"/>
    <property type="match status" value="2"/>
</dbReference>
<dbReference type="SUPFAM" id="SSF57667">
    <property type="entry name" value="beta-beta-alpha zinc fingers"/>
    <property type="match status" value="1"/>
</dbReference>
<evidence type="ECO:0000259" key="3">
    <source>
        <dbReference type="PROSITE" id="PS50157"/>
    </source>
</evidence>